<feature type="binding site" evidence="9 11">
    <location>
        <position position="191"/>
    </location>
    <ligand>
        <name>substrate</name>
    </ligand>
</feature>
<dbReference type="GO" id="GO:0005829">
    <property type="term" value="C:cytosol"/>
    <property type="evidence" value="ECO:0007669"/>
    <property type="project" value="TreeGrafter"/>
</dbReference>
<dbReference type="GO" id="GO:0044205">
    <property type="term" value="P:'de novo' UMP biosynthetic process"/>
    <property type="evidence" value="ECO:0007669"/>
    <property type="project" value="UniProtKB-UniRule"/>
</dbReference>
<feature type="binding site" evidence="9 11">
    <location>
        <position position="120"/>
    </location>
    <ligand>
        <name>substrate</name>
    </ligand>
</feature>
<dbReference type="InterPro" id="IPR013785">
    <property type="entry name" value="Aldolase_TIM"/>
</dbReference>
<evidence type="ECO:0000256" key="9">
    <source>
        <dbReference type="HAMAP-Rule" id="MF_01200"/>
    </source>
</evidence>
<dbReference type="SMART" id="SM00934">
    <property type="entry name" value="OMPdecase"/>
    <property type="match status" value="1"/>
</dbReference>
<feature type="binding site" evidence="9 11">
    <location>
        <position position="212"/>
    </location>
    <ligand>
        <name>substrate</name>
    </ligand>
</feature>
<dbReference type="SUPFAM" id="SSF51366">
    <property type="entry name" value="Ribulose-phoshate binding barrel"/>
    <property type="match status" value="1"/>
</dbReference>
<dbReference type="Pfam" id="PF00215">
    <property type="entry name" value="OMPdecase"/>
    <property type="match status" value="1"/>
</dbReference>
<dbReference type="OrthoDB" id="9806203at2"/>
<name>A0A511UX83_9BACI</name>
<evidence type="ECO:0000256" key="3">
    <source>
        <dbReference type="ARBA" id="ARBA00011738"/>
    </source>
</evidence>
<dbReference type="AlphaFoldDB" id="A0A511UX83"/>
<feature type="active site" description="For OMPdecase activity" evidence="10">
    <location>
        <position position="59"/>
    </location>
</feature>
<dbReference type="CDD" id="cd04725">
    <property type="entry name" value="OMP_decarboxylase_like"/>
    <property type="match status" value="1"/>
</dbReference>
<sequence>MTNPIYLALDFPTWCETKQFIDTYDLHGVPVKVGMELFYREGPKVIDKLKANNHSIFLDLKLHDIPNTVMRAMRNIAALDVDIVNVHALGGSEMIKWAKEGLLLGGTGKDTKLIAVTILTSISDQTMNEELRLNGSVNEIASHLANLSYESGADGVVCSVHETKRIKQVCGPSFLTVTPGIRLNQSDKNDQRRIATPLEARKQGSDILVIGRSITKAENPKKAYEQALEEWNRGYESGNC</sequence>
<accession>A0A511UX83</accession>
<gene>
    <name evidence="9 14" type="primary">pyrF</name>
    <name evidence="14" type="ORF">CQU01_06060</name>
</gene>
<dbReference type="PANTHER" id="PTHR32119:SF2">
    <property type="entry name" value="OROTIDINE 5'-PHOSPHATE DECARBOXYLASE"/>
    <property type="match status" value="1"/>
</dbReference>
<dbReference type="RefSeq" id="WP_146935577.1">
    <property type="nucleotide sequence ID" value="NZ_BJXW01000008.1"/>
</dbReference>
<dbReference type="Proteomes" id="UP000321491">
    <property type="component" value="Unassembled WGS sequence"/>
</dbReference>
<feature type="binding site" evidence="9 11">
    <location>
        <position position="10"/>
    </location>
    <ligand>
        <name>substrate</name>
    </ligand>
</feature>
<dbReference type="Gene3D" id="3.20.20.70">
    <property type="entry name" value="Aldolase class I"/>
    <property type="match status" value="1"/>
</dbReference>
<dbReference type="GO" id="GO:0006207">
    <property type="term" value="P:'de novo' pyrimidine nucleobase biosynthetic process"/>
    <property type="evidence" value="ECO:0007669"/>
    <property type="project" value="InterPro"/>
</dbReference>
<dbReference type="PROSITE" id="PS00156">
    <property type="entry name" value="OMPDECASE"/>
    <property type="match status" value="1"/>
</dbReference>
<feature type="binding site" evidence="9 11">
    <location>
        <position position="32"/>
    </location>
    <ligand>
        <name>substrate</name>
    </ligand>
</feature>
<dbReference type="InterPro" id="IPR001754">
    <property type="entry name" value="OMPdeCOase_dom"/>
</dbReference>
<evidence type="ECO:0000256" key="12">
    <source>
        <dbReference type="RuleBase" id="RU000512"/>
    </source>
</evidence>
<evidence type="ECO:0000256" key="4">
    <source>
        <dbReference type="ARBA" id="ARBA00022793"/>
    </source>
</evidence>
<evidence type="ECO:0000256" key="11">
    <source>
        <dbReference type="PIRSR" id="PIRSR614732-2"/>
    </source>
</evidence>
<dbReference type="NCBIfam" id="NF001273">
    <property type="entry name" value="PRK00230.1"/>
    <property type="match status" value="1"/>
</dbReference>
<organism evidence="14 15">
    <name type="scientific">Cerasibacillus quisquiliarum</name>
    <dbReference type="NCBI Taxonomy" id="227865"/>
    <lineage>
        <taxon>Bacteria</taxon>
        <taxon>Bacillati</taxon>
        <taxon>Bacillota</taxon>
        <taxon>Bacilli</taxon>
        <taxon>Bacillales</taxon>
        <taxon>Bacillaceae</taxon>
        <taxon>Cerasibacillus</taxon>
    </lineage>
</organism>
<dbReference type="EMBL" id="BJXW01000008">
    <property type="protein sequence ID" value="GEN30368.1"/>
    <property type="molecule type" value="Genomic_DNA"/>
</dbReference>
<dbReference type="InterPro" id="IPR018089">
    <property type="entry name" value="OMPdecase_AS"/>
</dbReference>
<comment type="function">
    <text evidence="1 9">Catalyzes the decarboxylation of orotidine 5'-monophosphate (OMP) to uridine 5'-monophosphate (UMP).</text>
</comment>
<evidence type="ECO:0000256" key="2">
    <source>
        <dbReference type="ARBA" id="ARBA00004861"/>
    </source>
</evidence>
<dbReference type="PANTHER" id="PTHR32119">
    <property type="entry name" value="OROTIDINE 5'-PHOSPHATE DECARBOXYLASE"/>
    <property type="match status" value="1"/>
</dbReference>
<evidence type="ECO:0000313" key="14">
    <source>
        <dbReference type="EMBL" id="GEN30368.1"/>
    </source>
</evidence>
<evidence type="ECO:0000256" key="8">
    <source>
        <dbReference type="ARBA" id="ARBA00061012"/>
    </source>
</evidence>
<feature type="domain" description="Orotidine 5'-phosphate decarboxylase" evidence="13">
    <location>
        <begin position="4"/>
        <end position="227"/>
    </location>
</feature>
<dbReference type="InterPro" id="IPR014732">
    <property type="entry name" value="OMPdecase"/>
</dbReference>
<reference evidence="14 15" key="1">
    <citation type="submission" date="2019-07" db="EMBL/GenBank/DDBJ databases">
        <title>Whole genome shotgun sequence of Cerasibacillus quisquiliarum NBRC 102429.</title>
        <authorList>
            <person name="Hosoyama A."/>
            <person name="Uohara A."/>
            <person name="Ohji S."/>
            <person name="Ichikawa N."/>
        </authorList>
    </citation>
    <scope>NUCLEOTIDE SEQUENCE [LARGE SCALE GENOMIC DNA]</scope>
    <source>
        <strain evidence="14 15">NBRC 102429</strain>
    </source>
</reference>
<feature type="active site" description="For OMPdecase activity" evidence="10">
    <location>
        <position position="61"/>
    </location>
</feature>
<evidence type="ECO:0000256" key="6">
    <source>
        <dbReference type="ARBA" id="ARBA00023239"/>
    </source>
</evidence>
<dbReference type="GO" id="GO:0004590">
    <property type="term" value="F:orotidine-5'-phosphate decarboxylase activity"/>
    <property type="evidence" value="ECO:0007669"/>
    <property type="project" value="UniProtKB-UniRule"/>
</dbReference>
<feature type="binding site" evidence="9 11">
    <location>
        <position position="182"/>
    </location>
    <ligand>
        <name>substrate</name>
    </ligand>
</feature>
<dbReference type="InterPro" id="IPR011060">
    <property type="entry name" value="RibuloseP-bd_barrel"/>
</dbReference>
<evidence type="ECO:0000259" key="13">
    <source>
        <dbReference type="SMART" id="SM00934"/>
    </source>
</evidence>
<evidence type="ECO:0000256" key="10">
    <source>
        <dbReference type="PIRSR" id="PIRSR614732-1"/>
    </source>
</evidence>
<dbReference type="FunFam" id="3.20.20.70:FF:000015">
    <property type="entry name" value="Orotidine 5'-phosphate decarboxylase"/>
    <property type="match status" value="1"/>
</dbReference>
<dbReference type="HAMAP" id="MF_01200_B">
    <property type="entry name" value="OMPdecase_type1_B"/>
    <property type="match status" value="1"/>
</dbReference>
<proteinExistence type="inferred from homology"/>
<feature type="active site" description="Proton donor" evidence="9">
    <location>
        <position position="61"/>
    </location>
</feature>
<keyword evidence="4 9" id="KW-0210">Decarboxylase</keyword>
<evidence type="ECO:0000313" key="15">
    <source>
        <dbReference type="Proteomes" id="UP000321491"/>
    </source>
</evidence>
<evidence type="ECO:0000256" key="5">
    <source>
        <dbReference type="ARBA" id="ARBA00022975"/>
    </source>
</evidence>
<comment type="catalytic activity">
    <reaction evidence="7 9 12">
        <text>orotidine 5'-phosphate + H(+) = UMP + CO2</text>
        <dbReference type="Rhea" id="RHEA:11596"/>
        <dbReference type="ChEBI" id="CHEBI:15378"/>
        <dbReference type="ChEBI" id="CHEBI:16526"/>
        <dbReference type="ChEBI" id="CHEBI:57538"/>
        <dbReference type="ChEBI" id="CHEBI:57865"/>
        <dbReference type="EC" id="4.1.1.23"/>
    </reaction>
</comment>
<evidence type="ECO:0000256" key="7">
    <source>
        <dbReference type="ARBA" id="ARBA00049157"/>
    </source>
</evidence>
<protein>
    <recommendedName>
        <fullName evidence="9">Orotidine 5'-phosphate decarboxylase</fullName>
        <ecNumber evidence="9">4.1.1.23</ecNumber>
    </recommendedName>
    <alternativeName>
        <fullName evidence="9">OMP decarboxylase</fullName>
        <shortName evidence="9">OMPDCase</shortName>
        <shortName evidence="9">OMPdecase</shortName>
    </alternativeName>
</protein>
<feature type="binding site" evidence="9">
    <location>
        <begin position="59"/>
        <end position="68"/>
    </location>
    <ligand>
        <name>substrate</name>
    </ligand>
</feature>
<dbReference type="InterPro" id="IPR047596">
    <property type="entry name" value="OMPdecase_bac"/>
</dbReference>
<comment type="pathway">
    <text evidence="2 9 12">Pyrimidine metabolism; UMP biosynthesis via de novo pathway; UMP from orotate: step 2/2.</text>
</comment>
<keyword evidence="6 9" id="KW-0456">Lyase</keyword>
<dbReference type="NCBIfam" id="TIGR01740">
    <property type="entry name" value="pyrF"/>
    <property type="match status" value="1"/>
</dbReference>
<feature type="active site" description="For OMPdecase activity" evidence="10">
    <location>
        <position position="64"/>
    </location>
</feature>
<dbReference type="UniPathway" id="UPA00070">
    <property type="reaction ID" value="UER00120"/>
</dbReference>
<feature type="binding site" evidence="9 11">
    <location>
        <position position="211"/>
    </location>
    <ligand>
        <name>substrate</name>
    </ligand>
</feature>
<comment type="similarity">
    <text evidence="8 9">Belongs to the OMP decarboxylase family. Type 1 subfamily.</text>
</comment>
<keyword evidence="15" id="KW-1185">Reference proteome</keyword>
<comment type="subunit">
    <text evidence="3 9">Homodimer.</text>
</comment>
<dbReference type="EC" id="4.1.1.23" evidence="9"/>
<evidence type="ECO:0000256" key="1">
    <source>
        <dbReference type="ARBA" id="ARBA00002356"/>
    </source>
</evidence>
<keyword evidence="5 9" id="KW-0665">Pyrimidine biosynthesis</keyword>
<comment type="caution">
    <text evidence="14">The sequence shown here is derived from an EMBL/GenBank/DDBJ whole genome shotgun (WGS) entry which is preliminary data.</text>
</comment>